<evidence type="ECO:0000256" key="1">
    <source>
        <dbReference type="SAM" id="MobiDB-lite"/>
    </source>
</evidence>
<sequence length="308" mass="33556">MTPAGERRSLGVESGKRSRSLAVATAAIGAILALLCQTPASAVAFIENSVLRLPGVRVGKNYPAATCHAICPLENLRPYFKGAKSKNMKSRDMKVAGIKTKNRDRDWDGGRDGDCRCPRRHCRRPPGPPARRDHKGRRDRPISRAVLRSGRSRWFSWRSGLGRRGGCHRRHRSGGSGGSGGPGWAPGTAVRRRLGVPAPRRDHHIRANRRNAVPSRPADDSCLARHVRDTQLSRGHGRRRLDGVLPYLHITVQKEGGDIAHSRCLLGLPRPVLEGFFAPGAPLGPPAYPANCTSFVNATPPLQVLVRA</sequence>
<gene>
    <name evidence="2" type="ORF">J2853_008477</name>
</gene>
<protein>
    <submittedName>
        <fullName evidence="2">Uncharacterized protein</fullName>
    </submittedName>
</protein>
<keyword evidence="3" id="KW-1185">Reference proteome</keyword>
<evidence type="ECO:0000313" key="3">
    <source>
        <dbReference type="Proteomes" id="UP001225356"/>
    </source>
</evidence>
<comment type="caution">
    <text evidence="2">The sequence shown here is derived from an EMBL/GenBank/DDBJ whole genome shotgun (WGS) entry which is preliminary data.</text>
</comment>
<feature type="compositionally biased region" description="Gly residues" evidence="1">
    <location>
        <begin position="174"/>
        <end position="184"/>
    </location>
</feature>
<feature type="region of interest" description="Disordered" evidence="1">
    <location>
        <begin position="102"/>
        <end position="145"/>
    </location>
</feature>
<feature type="region of interest" description="Disordered" evidence="1">
    <location>
        <begin position="162"/>
        <end position="220"/>
    </location>
</feature>
<accession>A0ABT9QR89</accession>
<name>A0ABT9QR89_9ACTN</name>
<feature type="compositionally biased region" description="Basic and acidic residues" evidence="1">
    <location>
        <begin position="102"/>
        <end position="117"/>
    </location>
</feature>
<dbReference type="Proteomes" id="UP001225356">
    <property type="component" value="Unassembled WGS sequence"/>
</dbReference>
<proteinExistence type="predicted"/>
<evidence type="ECO:0000313" key="2">
    <source>
        <dbReference type="EMBL" id="MDP9849266.1"/>
    </source>
</evidence>
<dbReference type="EMBL" id="JAUSQU010000001">
    <property type="protein sequence ID" value="MDP9849266.1"/>
    <property type="molecule type" value="Genomic_DNA"/>
</dbReference>
<organism evidence="2 3">
    <name type="scientific">Streptosporangium lutulentum</name>
    <dbReference type="NCBI Taxonomy" id="1461250"/>
    <lineage>
        <taxon>Bacteria</taxon>
        <taxon>Bacillati</taxon>
        <taxon>Actinomycetota</taxon>
        <taxon>Actinomycetes</taxon>
        <taxon>Streptosporangiales</taxon>
        <taxon>Streptosporangiaceae</taxon>
        <taxon>Streptosporangium</taxon>
    </lineage>
</organism>
<reference evidence="2 3" key="1">
    <citation type="submission" date="2023-07" db="EMBL/GenBank/DDBJ databases">
        <title>Sequencing the genomes of 1000 actinobacteria strains.</title>
        <authorList>
            <person name="Klenk H.-P."/>
        </authorList>
    </citation>
    <scope>NUCLEOTIDE SEQUENCE [LARGE SCALE GENOMIC DNA]</scope>
    <source>
        <strain evidence="2 3">DSM 46740</strain>
    </source>
</reference>